<keyword evidence="9" id="KW-0325">Glycoprotein</keyword>
<sequence>MILNSVANDLNLQALHPLDTGWYQENELKSRADAGQSYDLSYRHLSPVVEYDQLARVVPEALLTTVMRNPDTKFVSMFNFVQTTKSQFGTPERFVNDGVFGGQATDQQVNDLCNNMAYTLSGKQDVLGRLTEAESIEYANKMIADLESRNMFVMIMERMEESFTVVCDGMGWDCYSDQHVQIKNTRERSQGGSKVGCAGACLDVIRRCNHVDYALYEHFSARLTEVMKGVEGADGKVEKVRQHMASSRQGAPKYPVNCKKAANQPWERLHTCDSKASWK</sequence>
<organism evidence="10 11">
    <name type="scientific">Tetraparma gracilis</name>
    <dbReference type="NCBI Taxonomy" id="2962635"/>
    <lineage>
        <taxon>Eukaryota</taxon>
        <taxon>Sar</taxon>
        <taxon>Stramenopiles</taxon>
        <taxon>Ochrophyta</taxon>
        <taxon>Bolidophyceae</taxon>
        <taxon>Parmales</taxon>
        <taxon>Triparmaceae</taxon>
        <taxon>Tetraparma</taxon>
    </lineage>
</organism>
<evidence type="ECO:0000256" key="2">
    <source>
        <dbReference type="ARBA" id="ARBA00008124"/>
    </source>
</evidence>
<evidence type="ECO:0000256" key="8">
    <source>
        <dbReference type="ARBA" id="ARBA00023136"/>
    </source>
</evidence>
<evidence type="ECO:0000256" key="7">
    <source>
        <dbReference type="ARBA" id="ARBA00023034"/>
    </source>
</evidence>
<keyword evidence="7" id="KW-0333">Golgi apparatus</keyword>
<dbReference type="PANTHER" id="PTHR14647:SF87">
    <property type="entry name" value="PUTATIVE-RELATED"/>
    <property type="match status" value="1"/>
</dbReference>
<evidence type="ECO:0000313" key="10">
    <source>
        <dbReference type="EMBL" id="GMI37017.1"/>
    </source>
</evidence>
<keyword evidence="8" id="KW-0472">Membrane</keyword>
<dbReference type="Pfam" id="PF06990">
    <property type="entry name" value="Gal-3-0_sulfotr"/>
    <property type="match status" value="1"/>
</dbReference>
<dbReference type="EMBL" id="BRYB01000759">
    <property type="protein sequence ID" value="GMI37017.1"/>
    <property type="molecule type" value="Genomic_DNA"/>
</dbReference>
<keyword evidence="3" id="KW-0808">Transferase</keyword>
<dbReference type="PANTHER" id="PTHR14647">
    <property type="entry name" value="GALACTOSE-3-O-SULFOTRANSFERASE"/>
    <property type="match status" value="1"/>
</dbReference>
<keyword evidence="4" id="KW-0812">Transmembrane</keyword>
<evidence type="ECO:0000313" key="11">
    <source>
        <dbReference type="Proteomes" id="UP001165060"/>
    </source>
</evidence>
<dbReference type="Gene3D" id="3.40.50.300">
    <property type="entry name" value="P-loop containing nucleotide triphosphate hydrolases"/>
    <property type="match status" value="1"/>
</dbReference>
<proteinExistence type="inferred from homology"/>
<gene>
    <name evidence="10" type="ORF">TeGR_g1322</name>
</gene>
<evidence type="ECO:0000256" key="5">
    <source>
        <dbReference type="ARBA" id="ARBA00022968"/>
    </source>
</evidence>
<protein>
    <recommendedName>
        <fullName evidence="12">Sulfotransferase</fullName>
    </recommendedName>
</protein>
<dbReference type="InterPro" id="IPR027417">
    <property type="entry name" value="P-loop_NTPase"/>
</dbReference>
<keyword evidence="5" id="KW-0735">Signal-anchor</keyword>
<evidence type="ECO:0000256" key="3">
    <source>
        <dbReference type="ARBA" id="ARBA00022679"/>
    </source>
</evidence>
<comment type="caution">
    <text evidence="10">The sequence shown here is derived from an EMBL/GenBank/DDBJ whole genome shotgun (WGS) entry which is preliminary data.</text>
</comment>
<keyword evidence="6" id="KW-1133">Transmembrane helix</keyword>
<keyword evidence="11" id="KW-1185">Reference proteome</keyword>
<evidence type="ECO:0008006" key="12">
    <source>
        <dbReference type="Google" id="ProtNLM"/>
    </source>
</evidence>
<evidence type="ECO:0000256" key="1">
    <source>
        <dbReference type="ARBA" id="ARBA00004323"/>
    </source>
</evidence>
<reference evidence="10 11" key="1">
    <citation type="journal article" date="2023" name="Commun. Biol.">
        <title>Genome analysis of Parmales, the sister group of diatoms, reveals the evolutionary specialization of diatoms from phago-mixotrophs to photoautotrophs.</title>
        <authorList>
            <person name="Ban H."/>
            <person name="Sato S."/>
            <person name="Yoshikawa S."/>
            <person name="Yamada K."/>
            <person name="Nakamura Y."/>
            <person name="Ichinomiya M."/>
            <person name="Sato N."/>
            <person name="Blanc-Mathieu R."/>
            <person name="Endo H."/>
            <person name="Kuwata A."/>
            <person name="Ogata H."/>
        </authorList>
    </citation>
    <scope>NUCLEOTIDE SEQUENCE [LARGE SCALE GENOMIC DNA]</scope>
</reference>
<accession>A0ABQ6N125</accession>
<name>A0ABQ6N125_9STRA</name>
<comment type="subcellular location">
    <subcellularLocation>
        <location evidence="1">Golgi apparatus membrane</location>
        <topology evidence="1">Single-pass type II membrane protein</topology>
    </subcellularLocation>
</comment>
<evidence type="ECO:0000256" key="9">
    <source>
        <dbReference type="ARBA" id="ARBA00023180"/>
    </source>
</evidence>
<dbReference type="InterPro" id="IPR009729">
    <property type="entry name" value="Gal-3-0_sulfotransfrase"/>
</dbReference>
<evidence type="ECO:0000256" key="6">
    <source>
        <dbReference type="ARBA" id="ARBA00022989"/>
    </source>
</evidence>
<evidence type="ECO:0000256" key="4">
    <source>
        <dbReference type="ARBA" id="ARBA00022692"/>
    </source>
</evidence>
<comment type="similarity">
    <text evidence="2">Belongs to the galactose-3-O-sulfotransferase family.</text>
</comment>
<dbReference type="Proteomes" id="UP001165060">
    <property type="component" value="Unassembled WGS sequence"/>
</dbReference>